<dbReference type="InterPro" id="IPR009056">
    <property type="entry name" value="Cyt_c-like_dom"/>
</dbReference>
<dbReference type="Gene3D" id="1.10.760.10">
    <property type="entry name" value="Cytochrome c-like domain"/>
    <property type="match status" value="2"/>
</dbReference>
<proteinExistence type="predicted"/>
<dbReference type="InterPro" id="IPR051395">
    <property type="entry name" value="Cytochrome_c_Peroxidase/MauG"/>
</dbReference>
<dbReference type="InterPro" id="IPR036909">
    <property type="entry name" value="Cyt_c-like_dom_sf"/>
</dbReference>
<dbReference type="PIRSF" id="PIRSF000294">
    <property type="entry name" value="Cytochrome-c_peroxidase"/>
    <property type="match status" value="1"/>
</dbReference>
<keyword evidence="7 8" id="KW-0408">Iron</keyword>
<name>A0ABS3CNS5_9ALTE</name>
<dbReference type="InterPro" id="IPR026259">
    <property type="entry name" value="MauG/Cytc_peroxidase"/>
</dbReference>
<dbReference type="InterPro" id="IPR004852">
    <property type="entry name" value="Di-haem_cyt_c_peroxidsae"/>
</dbReference>
<evidence type="ECO:0000256" key="6">
    <source>
        <dbReference type="ARBA" id="ARBA00023002"/>
    </source>
</evidence>
<dbReference type="InterPro" id="IPR023929">
    <property type="entry name" value="MbnH-like"/>
</dbReference>
<dbReference type="NCBIfam" id="TIGR04039">
    <property type="entry name" value="MXAN_0977_Heme2"/>
    <property type="match status" value="1"/>
</dbReference>
<dbReference type="Pfam" id="PF03150">
    <property type="entry name" value="CCP_MauG"/>
    <property type="match status" value="1"/>
</dbReference>
<dbReference type="PANTHER" id="PTHR30600:SF14">
    <property type="entry name" value="CYTOCHROME C PEROXIDASE"/>
    <property type="match status" value="1"/>
</dbReference>
<dbReference type="SUPFAM" id="SSF46626">
    <property type="entry name" value="Cytochrome c"/>
    <property type="match status" value="2"/>
</dbReference>
<dbReference type="EMBL" id="JAFKCS010000002">
    <property type="protein sequence ID" value="MBN7818717.1"/>
    <property type="molecule type" value="Genomic_DNA"/>
</dbReference>
<evidence type="ECO:0000256" key="3">
    <source>
        <dbReference type="ARBA" id="ARBA00022723"/>
    </source>
</evidence>
<keyword evidence="5" id="KW-0574">Periplasm</keyword>
<evidence type="ECO:0000256" key="5">
    <source>
        <dbReference type="ARBA" id="ARBA00022764"/>
    </source>
</evidence>
<comment type="caution">
    <text evidence="11">The sequence shown here is derived from an EMBL/GenBank/DDBJ whole genome shotgun (WGS) entry which is preliminary data.</text>
</comment>
<sequence>MRPAAALIFTWLWVLVACSPAEPTYQWKLPPGFPEPDVPADNPMSDAKVALGRKLFYDPNLSANQVQACASCHQQAFAFAQPTAVAVGSTGELHRRNSLALVNVAYNATLTWANPKLTKLEQQLLIPLFGEHPIELGINSHDTEVLARFSGDDYAPLFKAAFGDDAASFERIVMALASFVRSLVSFDSPFDRYAYQMQDDALSESAKRGMAMFFSEQLECHHCHGGFNFSQSSRHAEQTLMLRPFHNTGLYDEDERGAYPKSDQGLYEVTGQLRDMGNFRAPTLRNVAYSAPYMHDGSVKTLSEVIELYAAGGRSQGRDNPHKSVFIKGFIISEEQKQDLLAFLHSLTDDNFLTNPAHAQP</sequence>
<dbReference type="RefSeq" id="WP_206592554.1">
    <property type="nucleotide sequence ID" value="NZ_JAFKCS010000002.1"/>
</dbReference>
<evidence type="ECO:0000256" key="8">
    <source>
        <dbReference type="PROSITE-ProRule" id="PRU00433"/>
    </source>
</evidence>
<dbReference type="Proteomes" id="UP000663992">
    <property type="component" value="Unassembled WGS sequence"/>
</dbReference>
<keyword evidence="12" id="KW-1185">Reference proteome</keyword>
<feature type="domain" description="Cytochrome c" evidence="10">
    <location>
        <begin position="204"/>
        <end position="348"/>
    </location>
</feature>
<keyword evidence="3 8" id="KW-0479">Metal-binding</keyword>
<dbReference type="PROSITE" id="PS51257">
    <property type="entry name" value="PROKAR_LIPOPROTEIN"/>
    <property type="match status" value="1"/>
</dbReference>
<evidence type="ECO:0000259" key="10">
    <source>
        <dbReference type="PROSITE" id="PS51007"/>
    </source>
</evidence>
<evidence type="ECO:0000256" key="7">
    <source>
        <dbReference type="ARBA" id="ARBA00023004"/>
    </source>
</evidence>
<dbReference type="PANTHER" id="PTHR30600">
    <property type="entry name" value="CYTOCHROME C PEROXIDASE-RELATED"/>
    <property type="match status" value="1"/>
</dbReference>
<comment type="subcellular location">
    <subcellularLocation>
        <location evidence="1">Periplasm</location>
    </subcellularLocation>
</comment>
<evidence type="ECO:0000313" key="11">
    <source>
        <dbReference type="EMBL" id="MBN7818717.1"/>
    </source>
</evidence>
<evidence type="ECO:0000256" key="9">
    <source>
        <dbReference type="SAM" id="SignalP"/>
    </source>
</evidence>
<dbReference type="PROSITE" id="PS51007">
    <property type="entry name" value="CYTC"/>
    <property type="match status" value="1"/>
</dbReference>
<gene>
    <name evidence="11" type="ORF">J0A65_02515</name>
</gene>
<keyword evidence="4 9" id="KW-0732">Signal</keyword>
<evidence type="ECO:0000256" key="4">
    <source>
        <dbReference type="ARBA" id="ARBA00022729"/>
    </source>
</evidence>
<reference evidence="11 12" key="1">
    <citation type="submission" date="2021-03" db="EMBL/GenBank/DDBJ databases">
        <title>novel species isolated from a fishpond in China.</title>
        <authorList>
            <person name="Lu H."/>
            <person name="Cai Z."/>
        </authorList>
    </citation>
    <scope>NUCLEOTIDE SEQUENCE [LARGE SCALE GENOMIC DNA]</scope>
    <source>
        <strain evidence="11 12">Y57</strain>
    </source>
</reference>
<evidence type="ECO:0000313" key="12">
    <source>
        <dbReference type="Proteomes" id="UP000663992"/>
    </source>
</evidence>
<evidence type="ECO:0000256" key="2">
    <source>
        <dbReference type="ARBA" id="ARBA00022617"/>
    </source>
</evidence>
<protein>
    <submittedName>
        <fullName evidence="11">Di-heme enzyme</fullName>
    </submittedName>
</protein>
<feature type="signal peptide" evidence="9">
    <location>
        <begin position="1"/>
        <end position="21"/>
    </location>
</feature>
<accession>A0ABS3CNS5</accession>
<keyword evidence="2 8" id="KW-0349">Heme</keyword>
<feature type="chain" id="PRO_5046543284" evidence="9">
    <location>
        <begin position="22"/>
        <end position="361"/>
    </location>
</feature>
<evidence type="ECO:0000256" key="1">
    <source>
        <dbReference type="ARBA" id="ARBA00004418"/>
    </source>
</evidence>
<keyword evidence="6" id="KW-0560">Oxidoreductase</keyword>
<organism evidence="11 12">
    <name type="scientific">Bowmanella yangjiangensis</name>
    <dbReference type="NCBI Taxonomy" id="2811230"/>
    <lineage>
        <taxon>Bacteria</taxon>
        <taxon>Pseudomonadati</taxon>
        <taxon>Pseudomonadota</taxon>
        <taxon>Gammaproteobacteria</taxon>
        <taxon>Alteromonadales</taxon>
        <taxon>Alteromonadaceae</taxon>
        <taxon>Bowmanella</taxon>
    </lineage>
</organism>